<dbReference type="NCBIfam" id="TIGR00350">
    <property type="entry name" value="lytR_cpsA_psr"/>
    <property type="match status" value="1"/>
</dbReference>
<evidence type="ECO:0000259" key="4">
    <source>
        <dbReference type="Pfam" id="PF03816"/>
    </source>
</evidence>
<dbReference type="InterPro" id="IPR050922">
    <property type="entry name" value="LytR/CpsA/Psr_CW_biosynth"/>
</dbReference>
<keyword evidence="3" id="KW-0812">Transmembrane</keyword>
<comment type="caution">
    <text evidence="5">The sequence shown here is derived from an EMBL/GenBank/DDBJ whole genome shotgun (WGS) entry which is preliminary data.</text>
</comment>
<dbReference type="OrthoDB" id="27330at2"/>
<keyword evidence="3" id="KW-1133">Transmembrane helix</keyword>
<dbReference type="Gene3D" id="3.40.630.190">
    <property type="entry name" value="LCP protein"/>
    <property type="match status" value="1"/>
</dbReference>
<reference evidence="5 6" key="1">
    <citation type="submission" date="2016-11" db="EMBL/GenBank/DDBJ databases">
        <title>Description of two novel members of the family Erysipelotrichaceae: Ileibacterium lipovorans gen. nov., sp. nov. and Dubosiella newyorkensis, gen. nov., sp. nov.</title>
        <authorList>
            <person name="Cox L.M."/>
            <person name="Sohn J."/>
            <person name="Tyrrell K.L."/>
            <person name="Citron D.M."/>
            <person name="Lawson P.A."/>
            <person name="Patel N.B."/>
            <person name="Iizumi T."/>
            <person name="Perez-Perez G.I."/>
            <person name="Goldstein E.J."/>
            <person name="Blaser M.J."/>
        </authorList>
    </citation>
    <scope>NUCLEOTIDE SEQUENCE [LARGE SCALE GENOMIC DNA]</scope>
    <source>
        <strain evidence="5 6">NYU-BL-A4</strain>
    </source>
</reference>
<evidence type="ECO:0000313" key="5">
    <source>
        <dbReference type="EMBL" id="OLU46793.1"/>
    </source>
</evidence>
<dbReference type="SUPFAM" id="SSF53850">
    <property type="entry name" value="Periplasmic binding protein-like II"/>
    <property type="match status" value="1"/>
</dbReference>
<feature type="compositionally biased region" description="Polar residues" evidence="2">
    <location>
        <begin position="577"/>
        <end position="593"/>
    </location>
</feature>
<dbReference type="AlphaFoldDB" id="A0A1U7NNA1"/>
<feature type="transmembrane region" description="Helical" evidence="3">
    <location>
        <begin position="40"/>
        <end position="62"/>
    </location>
</feature>
<dbReference type="Proteomes" id="UP000186705">
    <property type="component" value="Unassembled WGS sequence"/>
</dbReference>
<dbReference type="InterPro" id="IPR004474">
    <property type="entry name" value="LytR_CpsA_psr"/>
</dbReference>
<evidence type="ECO:0000256" key="3">
    <source>
        <dbReference type="SAM" id="Phobius"/>
    </source>
</evidence>
<organism evidence="5 6">
    <name type="scientific">Dubosiella newyorkensis</name>
    <dbReference type="NCBI Taxonomy" id="1862672"/>
    <lineage>
        <taxon>Bacteria</taxon>
        <taxon>Bacillati</taxon>
        <taxon>Bacillota</taxon>
        <taxon>Erysipelotrichia</taxon>
        <taxon>Erysipelotrichales</taxon>
        <taxon>Erysipelotrichaceae</taxon>
        <taxon>Dubosiella</taxon>
    </lineage>
</organism>
<evidence type="ECO:0000256" key="2">
    <source>
        <dbReference type="SAM" id="MobiDB-lite"/>
    </source>
</evidence>
<dbReference type="PANTHER" id="PTHR33392:SF6">
    <property type="entry name" value="POLYISOPRENYL-TEICHOIC ACID--PEPTIDOGLYCAN TEICHOIC ACID TRANSFERASE TAGU"/>
    <property type="match status" value="1"/>
</dbReference>
<accession>A0A1U7NNA1</accession>
<feature type="region of interest" description="Disordered" evidence="2">
    <location>
        <begin position="513"/>
        <end position="593"/>
    </location>
</feature>
<dbReference type="RefSeq" id="WP_076341162.1">
    <property type="nucleotide sequence ID" value="NZ_CAPDDE010000015.1"/>
</dbReference>
<feature type="compositionally biased region" description="Acidic residues" evidence="2">
    <location>
        <begin position="520"/>
        <end position="536"/>
    </location>
</feature>
<gene>
    <name evidence="5" type="ORF">BO225_04870</name>
</gene>
<dbReference type="EMBL" id="MPKA01000059">
    <property type="protein sequence ID" value="OLU46793.1"/>
    <property type="molecule type" value="Genomic_DNA"/>
</dbReference>
<proteinExistence type="inferred from homology"/>
<feature type="transmembrane region" description="Helical" evidence="3">
    <location>
        <begin position="12"/>
        <end position="34"/>
    </location>
</feature>
<dbReference type="Gene3D" id="3.40.190.10">
    <property type="entry name" value="Periplasmic binding protein-like II"/>
    <property type="match status" value="1"/>
</dbReference>
<evidence type="ECO:0000313" key="6">
    <source>
        <dbReference type="Proteomes" id="UP000186705"/>
    </source>
</evidence>
<comment type="similarity">
    <text evidence="1">Belongs to the LytR/CpsA/Psr (LCP) family.</text>
</comment>
<dbReference type="GeneID" id="78275281"/>
<feature type="domain" description="Cell envelope-related transcriptional attenuator" evidence="4">
    <location>
        <begin position="254"/>
        <end position="410"/>
    </location>
</feature>
<feature type="transmembrane region" description="Helical" evidence="3">
    <location>
        <begin position="74"/>
        <end position="94"/>
    </location>
</feature>
<dbReference type="STRING" id="1862672.BO225_04870"/>
<evidence type="ECO:0000256" key="1">
    <source>
        <dbReference type="ARBA" id="ARBA00006068"/>
    </source>
</evidence>
<dbReference type="Pfam" id="PF03816">
    <property type="entry name" value="LytR_cpsA_psr"/>
    <property type="match status" value="1"/>
</dbReference>
<dbReference type="PANTHER" id="PTHR33392">
    <property type="entry name" value="POLYISOPRENYL-TEICHOIC ACID--PEPTIDOGLYCAN TEICHOIC ACID TRANSFERASE TAGU"/>
    <property type="match status" value="1"/>
</dbReference>
<protein>
    <recommendedName>
        <fullName evidence="4">Cell envelope-related transcriptional attenuator domain-containing protein</fullName>
    </recommendedName>
</protein>
<name>A0A1U7NNA1_9FIRM</name>
<keyword evidence="6" id="KW-1185">Reference proteome</keyword>
<sequence length="593" mass="66772">MKQKQKRKVRKGILSKLLSPILFVLSLVLAFQIYRLNILPVQYLLPILIVIVVLTLILLICSYTKTHRVWIRRFTTFMTVLLTIVYSVGNYYIYKTDELFARIDDLATKITNTISVRVMKNSSIKDADQLNGVKVGVCLSQDQTGTQKMLDSLQDKGVSVEQEDFDSLTSMTAALYDGQIDAMILNDAYLGLVHDTEPFTFITTDTKTVDQLIYYTDRTHQVEDSKDQVNVTQQPFSVLISGNDTYGSLSENSRSDVNMIVTVNPKTGVILMTSIPRDYYLEVDCPNQNGCLAGQMDKLTHTGIRGVETTEATLEKALGININYTVRVNFSSLVNLVDALGGIDIDVPEGMAVKTFYANETLEGVKEGRNHLEGERALAFARERHAYVDGDTQRVRNQQTVLRAIIDKITSPAILMNYGKFVDAIGGAFETDMPASQIKDLMRFQLARNPHWKFESYSLRGEGSTEYCAELGDYAYVTMPDEYSVEIARQKLQAVLNGKSADSIKDEQELAPAGAFSQEDTSEQDEEINQEEDFEDPYPVYENAPTYDEQIDEGLSAYENEDPLQYNSSNEEEAYNPNWSLDSESQQYPSYGE</sequence>
<keyword evidence="3" id="KW-0472">Membrane</keyword>